<name>A0A9D1SF45_9FIRM</name>
<accession>A0A9D1SF45</accession>
<dbReference type="Proteomes" id="UP000824109">
    <property type="component" value="Unassembled WGS sequence"/>
</dbReference>
<feature type="region of interest" description="Disordered" evidence="1">
    <location>
        <begin position="711"/>
        <end position="731"/>
    </location>
</feature>
<protein>
    <recommendedName>
        <fullName evidence="5">Bacterial repeat domain-containing protein</fullName>
    </recommendedName>
</protein>
<gene>
    <name evidence="3" type="ORF">IAA61_07885</name>
</gene>
<reference evidence="3" key="1">
    <citation type="submission" date="2020-10" db="EMBL/GenBank/DDBJ databases">
        <authorList>
            <person name="Gilroy R."/>
        </authorList>
    </citation>
    <scope>NUCLEOTIDE SEQUENCE</scope>
    <source>
        <strain evidence="3">USAMLcec3-3695</strain>
    </source>
</reference>
<feature type="compositionally biased region" description="Basic and acidic residues" evidence="1">
    <location>
        <begin position="711"/>
        <end position="720"/>
    </location>
</feature>
<reference evidence="3" key="2">
    <citation type="journal article" date="2021" name="PeerJ">
        <title>Extensive microbial diversity within the chicken gut microbiome revealed by metagenomics and culture.</title>
        <authorList>
            <person name="Gilroy R."/>
            <person name="Ravi A."/>
            <person name="Getino M."/>
            <person name="Pursley I."/>
            <person name="Horton D.L."/>
            <person name="Alikhan N.F."/>
            <person name="Baker D."/>
            <person name="Gharbi K."/>
            <person name="Hall N."/>
            <person name="Watson M."/>
            <person name="Adriaenssens E.M."/>
            <person name="Foster-Nyarko E."/>
            <person name="Jarju S."/>
            <person name="Secka A."/>
            <person name="Antonio M."/>
            <person name="Oren A."/>
            <person name="Chaudhuri R.R."/>
            <person name="La Ragione R."/>
            <person name="Hildebrand F."/>
            <person name="Pallen M.J."/>
        </authorList>
    </citation>
    <scope>NUCLEOTIDE SEQUENCE</scope>
    <source>
        <strain evidence="3">USAMLcec3-3695</strain>
    </source>
</reference>
<dbReference type="AlphaFoldDB" id="A0A9D1SF45"/>
<evidence type="ECO:0000256" key="1">
    <source>
        <dbReference type="SAM" id="MobiDB-lite"/>
    </source>
</evidence>
<comment type="caution">
    <text evidence="3">The sequence shown here is derived from an EMBL/GenBank/DDBJ whole genome shotgun (WGS) entry which is preliminary data.</text>
</comment>
<feature type="chain" id="PRO_5038758825" description="Bacterial repeat domain-containing protein" evidence="2">
    <location>
        <begin position="33"/>
        <end position="895"/>
    </location>
</feature>
<sequence length="895" mass="97805">MKWTKFFKNTVSIAAAAAALFTAIALPSPNRAAAAGEDQVSDLPTKLMNGDFEWPNIDTALEKASIDANSSGTTSGTYRGTYRDYSISNNDTEDTDIIFRRHRISSGGWWNPTYTNYDDPWFVTTRSIYDDISSDQSSDHDKREFYWKTTASDDRIELAAARDIRSWDGGSTVGYFRDGNTETRTNEAASGGQFAELVATEQSSLYQTIQTAEDNVLTWRLDHRARTSTGGMDSMAVFIGPKQDGLKKASESAQDVFSAMVDLIRENPGETTQPGMSVAARKIYSAKISDGMKITDADVSNNKTDHCDQEWTCWIITSDDMSWQEYSGTYKVPEGQNATTFAFAALNRAAANPEGNCLDNIVFGIQYPLTVTATAGGTGTVSGGGISNAEVSHGNAYNGSANEGETVTITARPNDANHKFVGATVNGNYVRIGENGFVQQQDGSYTYQLTMDGAKNVELIFASVGYVTYDLNGGTWDSDIQTSYELDSLLNNDFEQKNEPELTGSRFLHWEVYAANGTDSLNGKVYTPHTITYTVDEGDWWNPWDDDTHTFTITDSSGEKVIEIEDGADEYAIVLRAVYTHTVDAVSCTKYFASNDANHKDATGGSVTIKKNTDTTSNTDTGSISVENGDSFTVTATPNEGFEVDSWWYSYIDDNENEVLELIPDASGDSYTATYNGSRNVTIHAQFAELPIGPYLSVVAENEETRKQLDEKGIESEHGHVKGNGSDTPVSKLYGGEKYGNTISTGFFAKRKFEGATVDLSGTWSINIPANGTYFKIAVEDVNSYEHINKTPVLGDDKAEYNSGAIYKAADNTENNYNRQVQFYVDGPTVSGNSEIIFGIIVDNLYAPNAQAGFRLGDNTAGLGELNESNSVTVTEQNKYDPTALDNLSDTQTID</sequence>
<evidence type="ECO:0000313" key="3">
    <source>
        <dbReference type="EMBL" id="HIU57710.1"/>
    </source>
</evidence>
<proteinExistence type="predicted"/>
<evidence type="ECO:0008006" key="5">
    <source>
        <dbReference type="Google" id="ProtNLM"/>
    </source>
</evidence>
<keyword evidence="2" id="KW-0732">Signal</keyword>
<evidence type="ECO:0000256" key="2">
    <source>
        <dbReference type="SAM" id="SignalP"/>
    </source>
</evidence>
<dbReference type="EMBL" id="DVNB01000083">
    <property type="protein sequence ID" value="HIU57710.1"/>
    <property type="molecule type" value="Genomic_DNA"/>
</dbReference>
<feature type="signal peptide" evidence="2">
    <location>
        <begin position="1"/>
        <end position="32"/>
    </location>
</feature>
<evidence type="ECO:0000313" key="4">
    <source>
        <dbReference type="Proteomes" id="UP000824109"/>
    </source>
</evidence>
<organism evidence="3 4">
    <name type="scientific">Candidatus Ornithomonoglobus merdipullorum</name>
    <dbReference type="NCBI Taxonomy" id="2840895"/>
    <lineage>
        <taxon>Bacteria</taxon>
        <taxon>Bacillati</taxon>
        <taxon>Bacillota</taxon>
        <taxon>Clostridia</taxon>
        <taxon>Candidatus Ornithomonoglobus</taxon>
    </lineage>
</organism>